<reference evidence="1 2" key="1">
    <citation type="submission" date="2016-11" db="EMBL/GenBank/DDBJ databases">
        <authorList>
            <person name="Jaros S."/>
            <person name="Januszkiewicz K."/>
            <person name="Wedrychowicz H."/>
        </authorList>
    </citation>
    <scope>NUCLEOTIDE SEQUENCE [LARGE SCALE GENOMIC DNA]</scope>
    <source>
        <strain evidence="1 2">DSM 2631</strain>
    </source>
</reference>
<dbReference type="OrthoDB" id="6412948at2"/>
<protein>
    <submittedName>
        <fullName evidence="1">Uncharacterized protein</fullName>
    </submittedName>
</protein>
<dbReference type="SUPFAM" id="SSF75169">
    <property type="entry name" value="DsrEFH-like"/>
    <property type="match status" value="1"/>
</dbReference>
<accession>A0A1M4ZL49</accession>
<name>A0A1M4ZL49_9CLOT</name>
<dbReference type="Gene3D" id="3.40.1260.10">
    <property type="entry name" value="DsrEFH-like"/>
    <property type="match status" value="1"/>
</dbReference>
<dbReference type="Proteomes" id="UP000184035">
    <property type="component" value="Unassembled WGS sequence"/>
</dbReference>
<gene>
    <name evidence="1" type="ORF">SAMN05443638_1552</name>
</gene>
<proteinExistence type="predicted"/>
<evidence type="ECO:0000313" key="2">
    <source>
        <dbReference type="Proteomes" id="UP000184035"/>
    </source>
</evidence>
<keyword evidence="2" id="KW-1185">Reference proteome</keyword>
<dbReference type="InterPro" id="IPR003787">
    <property type="entry name" value="Sulphur_relay_DsrE/F-like"/>
</dbReference>
<dbReference type="STRING" id="1533.SAMN05443638_1552"/>
<dbReference type="AlphaFoldDB" id="A0A1M4ZL49"/>
<dbReference type="PANTHER" id="PTHR37691">
    <property type="entry name" value="BLR3518 PROTEIN"/>
    <property type="match status" value="1"/>
</dbReference>
<dbReference type="RefSeq" id="WP_083573547.1">
    <property type="nucleotide sequence ID" value="NZ_FQVM01000055.1"/>
</dbReference>
<dbReference type="PANTHER" id="PTHR37691:SF1">
    <property type="entry name" value="BLR3518 PROTEIN"/>
    <property type="match status" value="1"/>
</dbReference>
<organism evidence="1 2">
    <name type="scientific">Clostridium fallax</name>
    <dbReference type="NCBI Taxonomy" id="1533"/>
    <lineage>
        <taxon>Bacteria</taxon>
        <taxon>Bacillati</taxon>
        <taxon>Bacillota</taxon>
        <taxon>Clostridia</taxon>
        <taxon>Eubacteriales</taxon>
        <taxon>Clostridiaceae</taxon>
        <taxon>Clostridium</taxon>
    </lineage>
</organism>
<dbReference type="Pfam" id="PF02635">
    <property type="entry name" value="DsrE"/>
    <property type="match status" value="1"/>
</dbReference>
<evidence type="ECO:0000313" key="1">
    <source>
        <dbReference type="EMBL" id="SHF18532.1"/>
    </source>
</evidence>
<sequence length="115" mass="12988">MSGIKVLLHITDDNKWQTLLGNVHNMIKSGENFKIEVLANGVSAVTLQKAVSDFKNLSEPFQNLSKKDVTFCVCNQSLKRFNIKEDSLLPFVKIVPFGIVEVVKRENEGYCYVKP</sequence>
<dbReference type="EMBL" id="FQVM01000055">
    <property type="protein sequence ID" value="SHF18532.1"/>
    <property type="molecule type" value="Genomic_DNA"/>
</dbReference>
<dbReference type="InterPro" id="IPR027396">
    <property type="entry name" value="DsrEFH-like"/>
</dbReference>